<dbReference type="PANTHER" id="PTHR30231:SF41">
    <property type="entry name" value="DNA POLYMERASE III SUBUNIT EPSILON"/>
    <property type="match status" value="1"/>
</dbReference>
<dbReference type="InterPro" id="IPR036397">
    <property type="entry name" value="RNaseH_sf"/>
</dbReference>
<feature type="active site" description="Proton acceptor" evidence="15">
    <location>
        <position position="156"/>
    </location>
</feature>
<evidence type="ECO:0000256" key="7">
    <source>
        <dbReference type="ARBA" id="ARBA00022722"/>
    </source>
</evidence>
<keyword evidence="12 18" id="KW-0239">DNA-directed DNA polymerase</keyword>
<evidence type="ECO:0000256" key="13">
    <source>
        <dbReference type="ARBA" id="ARBA00023211"/>
    </source>
</evidence>
<dbReference type="EMBL" id="MEIU01000039">
    <property type="protein sequence ID" value="PIT61001.1"/>
    <property type="molecule type" value="Genomic_DNA"/>
</dbReference>
<feature type="binding site" evidence="16">
    <location>
        <position position="59"/>
    </location>
    <ligand>
        <name>substrate</name>
    </ligand>
</feature>
<comment type="cofactor">
    <cofactor evidence="1 18">
        <name>Mn(2+)</name>
        <dbReference type="ChEBI" id="CHEBI:29035"/>
    </cofactor>
</comment>
<comment type="function">
    <text evidence="18">DNA polymerase III is a complex, multichain enzyme responsible for most of the replicative synthesis in bacteria. The epsilon subunit contain the editing function and is a proofreading 3'-5' exonuclease.</text>
</comment>
<evidence type="ECO:0000256" key="9">
    <source>
        <dbReference type="ARBA" id="ARBA00022801"/>
    </source>
</evidence>
<comment type="catalytic activity">
    <reaction evidence="14 18">
        <text>DNA(n) + a 2'-deoxyribonucleoside 5'-triphosphate = DNA(n+1) + diphosphate</text>
        <dbReference type="Rhea" id="RHEA:22508"/>
        <dbReference type="Rhea" id="RHEA-COMP:17339"/>
        <dbReference type="Rhea" id="RHEA-COMP:17340"/>
        <dbReference type="ChEBI" id="CHEBI:33019"/>
        <dbReference type="ChEBI" id="CHEBI:61560"/>
        <dbReference type="ChEBI" id="CHEBI:173112"/>
        <dbReference type="EC" id="2.7.7.7"/>
    </reaction>
</comment>
<evidence type="ECO:0000313" key="20">
    <source>
        <dbReference type="EMBL" id="PIT61001.1"/>
    </source>
</evidence>
<evidence type="ECO:0000259" key="19">
    <source>
        <dbReference type="SMART" id="SM00479"/>
    </source>
</evidence>
<dbReference type="GO" id="GO:0005829">
    <property type="term" value="C:cytosol"/>
    <property type="evidence" value="ECO:0007669"/>
    <property type="project" value="TreeGrafter"/>
</dbReference>
<evidence type="ECO:0000256" key="11">
    <source>
        <dbReference type="ARBA" id="ARBA00022842"/>
    </source>
</evidence>
<keyword evidence="5 18" id="KW-0548">Nucleotidyltransferase</keyword>
<comment type="caution">
    <text evidence="20">The sequence shown here is derived from an EMBL/GenBank/DDBJ whole genome shotgun (WGS) entry which is preliminary data.</text>
</comment>
<feature type="binding site" evidence="16">
    <location>
        <position position="9"/>
    </location>
    <ligand>
        <name>substrate</name>
    </ligand>
</feature>
<dbReference type="NCBIfam" id="NF004316">
    <property type="entry name" value="PRK05711.1"/>
    <property type="match status" value="1"/>
</dbReference>
<dbReference type="Gene3D" id="3.30.420.10">
    <property type="entry name" value="Ribonuclease H-like superfamily/Ribonuclease H"/>
    <property type="match status" value="1"/>
</dbReference>
<dbReference type="FunFam" id="3.30.420.10:FF:000012">
    <property type="entry name" value="DNA polymerase III subunit epsilon"/>
    <property type="match status" value="1"/>
</dbReference>
<name>A0A855FVZ3_9NEIS</name>
<feature type="binding site" evidence="16">
    <location>
        <position position="54"/>
    </location>
    <ligand>
        <name>substrate</name>
    </ligand>
</feature>
<dbReference type="EC" id="2.7.7.7" evidence="2 18"/>
<evidence type="ECO:0000256" key="8">
    <source>
        <dbReference type="ARBA" id="ARBA00022723"/>
    </source>
</evidence>
<evidence type="ECO:0000256" key="1">
    <source>
        <dbReference type="ARBA" id="ARBA00001936"/>
    </source>
</evidence>
<organism evidence="20 21">
    <name type="scientific">Snodgrassella alvi</name>
    <dbReference type="NCBI Taxonomy" id="1196083"/>
    <lineage>
        <taxon>Bacteria</taxon>
        <taxon>Pseudomonadati</taxon>
        <taxon>Pseudomonadota</taxon>
        <taxon>Betaproteobacteria</taxon>
        <taxon>Neisseriales</taxon>
        <taxon>Neisseriaceae</taxon>
        <taxon>Snodgrassella</taxon>
    </lineage>
</organism>
<dbReference type="GO" id="GO:0008408">
    <property type="term" value="F:3'-5' exonuclease activity"/>
    <property type="evidence" value="ECO:0007669"/>
    <property type="project" value="TreeGrafter"/>
</dbReference>
<evidence type="ECO:0000256" key="17">
    <source>
        <dbReference type="PIRSR" id="PIRSR606309-3"/>
    </source>
</evidence>
<dbReference type="NCBIfam" id="TIGR01406">
    <property type="entry name" value="dnaQ_proteo"/>
    <property type="match status" value="1"/>
</dbReference>
<dbReference type="Pfam" id="PF00929">
    <property type="entry name" value="RNase_T"/>
    <property type="match status" value="1"/>
</dbReference>
<protein>
    <recommendedName>
        <fullName evidence="3 18">DNA polymerase III subunit epsilon</fullName>
        <ecNumber evidence="2 18">2.7.7.7</ecNumber>
    </recommendedName>
</protein>
<reference evidence="20 21" key="1">
    <citation type="journal article" date="2017" name="MBio">
        <title>Type VI secretion-mediated competition in the bee gut microbiome.</title>
        <authorList>
            <person name="Steele M.I."/>
            <person name="Kwong W.K."/>
            <person name="Powell J.E."/>
            <person name="Whiteley M."/>
            <person name="Moran N.A."/>
        </authorList>
    </citation>
    <scope>NUCLEOTIDE SEQUENCE [LARGE SCALE GENOMIC DNA]</scope>
    <source>
        <strain evidence="20 21">HK3</strain>
    </source>
</reference>
<dbReference type="SUPFAM" id="SSF53098">
    <property type="entry name" value="Ribonuclease H-like"/>
    <property type="match status" value="1"/>
</dbReference>
<dbReference type="NCBIfam" id="TIGR00573">
    <property type="entry name" value="dnaq"/>
    <property type="match status" value="1"/>
</dbReference>
<feature type="binding site" evidence="16">
    <location>
        <position position="161"/>
    </location>
    <ligand>
        <name>substrate</name>
    </ligand>
</feature>
<evidence type="ECO:0000256" key="16">
    <source>
        <dbReference type="PIRSR" id="PIRSR606309-2"/>
    </source>
</evidence>
<sequence length="248" mass="27764">MNMRQIILDTETTGLSANNGDRLIEFAGVEMIDRRLTGNNLHLYINPERDIPEEAVAVHGITLEKLNEMNAPVFADVAQQIADYIRGAELIIHNASFDEGFLDMEFKRLGMPRTKTITSDITDTLKMARDRYPGQKNSLDALCTRLEVDRSKRVLHGALIDCELLGEVYLAMTRSQFSLVDELMATTTTSNNPAAGGQYQIKHAALPVVTPSSEELAEHENYLQALDKIAGAPCVWRQWQQDTEDKSK</sequence>
<dbReference type="InterPro" id="IPR012337">
    <property type="entry name" value="RNaseH-like_sf"/>
</dbReference>
<dbReference type="GO" id="GO:0003677">
    <property type="term" value="F:DNA binding"/>
    <property type="evidence" value="ECO:0007669"/>
    <property type="project" value="InterPro"/>
</dbReference>
<evidence type="ECO:0000256" key="10">
    <source>
        <dbReference type="ARBA" id="ARBA00022839"/>
    </source>
</evidence>
<keyword evidence="11 17" id="KW-0460">Magnesium</keyword>
<evidence type="ECO:0000256" key="6">
    <source>
        <dbReference type="ARBA" id="ARBA00022705"/>
    </source>
</evidence>
<evidence type="ECO:0000256" key="2">
    <source>
        <dbReference type="ARBA" id="ARBA00012417"/>
    </source>
</evidence>
<dbReference type="AlphaFoldDB" id="A0A855FVZ3"/>
<evidence type="ECO:0000256" key="15">
    <source>
        <dbReference type="PIRSR" id="PIRSR606309-1"/>
    </source>
</evidence>
<keyword evidence="10 18" id="KW-0269">Exonuclease</keyword>
<dbReference type="GO" id="GO:0046872">
    <property type="term" value="F:metal ion binding"/>
    <property type="evidence" value="ECO:0007669"/>
    <property type="project" value="UniProtKB-KW"/>
</dbReference>
<dbReference type="Proteomes" id="UP000230463">
    <property type="component" value="Unassembled WGS sequence"/>
</dbReference>
<feature type="binding site" evidence="17">
    <location>
        <position position="161"/>
    </location>
    <ligand>
        <name>a divalent metal cation</name>
        <dbReference type="ChEBI" id="CHEBI:60240"/>
        <label>1</label>
        <note>catalytic</note>
    </ligand>
</feature>
<evidence type="ECO:0000256" key="14">
    <source>
        <dbReference type="ARBA" id="ARBA00049244"/>
    </source>
</evidence>
<dbReference type="InterPro" id="IPR006309">
    <property type="entry name" value="DnaQ_proteo"/>
</dbReference>
<dbReference type="PANTHER" id="PTHR30231">
    <property type="entry name" value="DNA POLYMERASE III SUBUNIT EPSILON"/>
    <property type="match status" value="1"/>
</dbReference>
<keyword evidence="9 18" id="KW-0378">Hydrolase</keyword>
<proteinExistence type="predicted"/>
<comment type="cofactor">
    <cofactor evidence="17">
        <name>Mg(2+)</name>
        <dbReference type="ChEBI" id="CHEBI:18420"/>
    </cofactor>
    <cofactor evidence="17">
        <name>Mn(2+)</name>
        <dbReference type="ChEBI" id="CHEBI:29035"/>
    </cofactor>
    <text evidence="17">Binds 2 divalent metal cations. Magnesium or manganese.</text>
</comment>
<comment type="subunit">
    <text evidence="18">DNA polymerase III contains a core (composed of alpha, epsilon and theta chains) that associates with a tau subunit. This core dimerizes to form the POLIII' complex. PolIII' associates with the gamma complex (composed of gamma, delta, delta', psi and chi chains) and with the beta chain to form the complete DNA polymerase III complex.</text>
</comment>
<evidence type="ECO:0000256" key="5">
    <source>
        <dbReference type="ARBA" id="ARBA00022695"/>
    </source>
</evidence>
<keyword evidence="4 18" id="KW-0808">Transferase</keyword>
<feature type="binding site" evidence="17">
    <location>
        <position position="9"/>
    </location>
    <ligand>
        <name>a divalent metal cation</name>
        <dbReference type="ChEBI" id="CHEBI:60240"/>
        <label>1</label>
        <note>catalytic</note>
    </ligand>
</feature>
<dbReference type="CDD" id="cd06131">
    <property type="entry name" value="DNA_pol_III_epsilon_Ecoli_like"/>
    <property type="match status" value="1"/>
</dbReference>
<dbReference type="InterPro" id="IPR006054">
    <property type="entry name" value="DnaQ"/>
</dbReference>
<feature type="binding site" evidence="16">
    <location>
        <position position="11"/>
    </location>
    <ligand>
        <name>substrate</name>
    </ligand>
</feature>
<dbReference type="GO" id="GO:0003887">
    <property type="term" value="F:DNA-directed DNA polymerase activity"/>
    <property type="evidence" value="ECO:0007669"/>
    <property type="project" value="UniProtKB-KW"/>
</dbReference>
<keyword evidence="13 17" id="KW-0464">Manganese</keyword>
<evidence type="ECO:0000256" key="3">
    <source>
        <dbReference type="ARBA" id="ARBA00020352"/>
    </source>
</evidence>
<keyword evidence="8 17" id="KW-0479">Metal-binding</keyword>
<dbReference type="InterPro" id="IPR013520">
    <property type="entry name" value="Ribonucl_H"/>
</dbReference>
<feature type="domain" description="Exonuclease" evidence="19">
    <location>
        <begin position="4"/>
        <end position="178"/>
    </location>
</feature>
<keyword evidence="6 18" id="KW-0235">DNA replication</keyword>
<accession>A0A855FVZ3</accession>
<keyword evidence="7 18" id="KW-0540">Nuclease</keyword>
<dbReference type="SMART" id="SM00479">
    <property type="entry name" value="EXOIII"/>
    <property type="match status" value="1"/>
</dbReference>
<gene>
    <name evidence="18" type="primary">dnaQ</name>
    <name evidence="20" type="ORF">BHC57_02580</name>
</gene>
<evidence type="ECO:0000256" key="4">
    <source>
        <dbReference type="ARBA" id="ARBA00022679"/>
    </source>
</evidence>
<evidence type="ECO:0000313" key="21">
    <source>
        <dbReference type="Proteomes" id="UP000230463"/>
    </source>
</evidence>
<dbReference type="GO" id="GO:0045004">
    <property type="term" value="P:DNA replication proofreading"/>
    <property type="evidence" value="ECO:0007669"/>
    <property type="project" value="TreeGrafter"/>
</dbReference>
<evidence type="ECO:0000256" key="12">
    <source>
        <dbReference type="ARBA" id="ARBA00022932"/>
    </source>
</evidence>
<feature type="binding site" evidence="17">
    <location>
        <position position="11"/>
    </location>
    <ligand>
        <name>a divalent metal cation</name>
        <dbReference type="ChEBI" id="CHEBI:60240"/>
        <label>1</label>
        <note>catalytic</note>
    </ligand>
</feature>
<evidence type="ECO:0000256" key="18">
    <source>
        <dbReference type="RuleBase" id="RU364087"/>
    </source>
</evidence>